<evidence type="ECO:0000256" key="6">
    <source>
        <dbReference type="ARBA" id="ARBA00022763"/>
    </source>
</evidence>
<sequence>MKVAVAVIYDEQGRILIAQRPLHAAHGGMWEFPGGKLEPDELAETALIREIKEEVGIDILDYSFLGEVVHHYGSKMVNLLVFTVKKYLGIPFKCESQLDLQWVEVNKLFDYSFPEANTQIIELIEKDTLRNLYLTEI</sequence>
<evidence type="ECO:0000259" key="19">
    <source>
        <dbReference type="PROSITE" id="PS51462"/>
    </source>
</evidence>
<dbReference type="Proteomes" id="UP000054736">
    <property type="component" value="Unassembled WGS sequence"/>
</dbReference>
<evidence type="ECO:0000256" key="3">
    <source>
        <dbReference type="ARBA" id="ARBA00022457"/>
    </source>
</evidence>
<dbReference type="GO" id="GO:0006260">
    <property type="term" value="P:DNA replication"/>
    <property type="evidence" value="ECO:0007669"/>
    <property type="project" value="UniProtKB-KW"/>
</dbReference>
<comment type="cofactor">
    <cofactor evidence="1 18">
        <name>Mg(2+)</name>
        <dbReference type="ChEBI" id="CHEBI:18420"/>
    </cofactor>
</comment>
<dbReference type="NCBIfam" id="TIGR00586">
    <property type="entry name" value="mutt"/>
    <property type="match status" value="1"/>
</dbReference>
<dbReference type="OrthoDB" id="9810648at2"/>
<organism evidence="20 21">
    <name type="scientific">Legionella drozanskii LLAP-1</name>
    <dbReference type="NCBI Taxonomy" id="1212489"/>
    <lineage>
        <taxon>Bacteria</taxon>
        <taxon>Pseudomonadati</taxon>
        <taxon>Pseudomonadota</taxon>
        <taxon>Gammaproteobacteria</taxon>
        <taxon>Legionellales</taxon>
        <taxon>Legionellaceae</taxon>
        <taxon>Legionella</taxon>
    </lineage>
</organism>
<dbReference type="PANTHER" id="PTHR47707:SF1">
    <property type="entry name" value="NUDIX HYDROLASE FAMILY PROTEIN"/>
    <property type="match status" value="1"/>
</dbReference>
<dbReference type="CDD" id="cd03425">
    <property type="entry name" value="NUDIX_MutT_NudA_like"/>
    <property type="match status" value="1"/>
</dbReference>
<dbReference type="PATRIC" id="fig|1212489.4.peg.271"/>
<evidence type="ECO:0000256" key="13">
    <source>
        <dbReference type="ARBA" id="ARBA00040794"/>
    </source>
</evidence>
<feature type="binding site" evidence="18">
    <location>
        <position position="34"/>
    </location>
    <ligand>
        <name>Mg(2+)</name>
        <dbReference type="ChEBI" id="CHEBI:18420"/>
    </ligand>
</feature>
<dbReference type="PRINTS" id="PR00502">
    <property type="entry name" value="NUDIXFAMILY"/>
</dbReference>
<name>A0A0W0TBE0_9GAMM</name>
<dbReference type="SUPFAM" id="SSF55811">
    <property type="entry name" value="Nudix"/>
    <property type="match status" value="1"/>
</dbReference>
<dbReference type="EC" id="3.6.1.55" evidence="12"/>
<dbReference type="STRING" id="1212489.Ldro_0261"/>
<feature type="binding site" evidence="17">
    <location>
        <position position="20"/>
    </location>
    <ligand>
        <name>8-oxo-dGTP</name>
        <dbReference type="ChEBI" id="CHEBI:77896"/>
    </ligand>
</feature>
<evidence type="ECO:0000256" key="16">
    <source>
        <dbReference type="ARBA" id="ARBA00042798"/>
    </source>
</evidence>
<evidence type="ECO:0000256" key="17">
    <source>
        <dbReference type="PIRSR" id="PIRSR603561-1"/>
    </source>
</evidence>
<gene>
    <name evidence="20" type="primary">mutT_1</name>
    <name evidence="20" type="ORF">Ldro_0261</name>
</gene>
<keyword evidence="9" id="KW-0234">DNA repair</keyword>
<proteinExistence type="inferred from homology"/>
<comment type="caution">
    <text evidence="20">The sequence shown here is derived from an EMBL/GenBank/DDBJ whole genome shotgun (WGS) entry which is preliminary data.</text>
</comment>
<evidence type="ECO:0000256" key="18">
    <source>
        <dbReference type="PIRSR" id="PIRSR603561-2"/>
    </source>
</evidence>
<dbReference type="InterPro" id="IPR000086">
    <property type="entry name" value="NUDIX_hydrolase_dom"/>
</dbReference>
<dbReference type="InterPro" id="IPR029119">
    <property type="entry name" value="MutY_C"/>
</dbReference>
<dbReference type="InterPro" id="IPR047127">
    <property type="entry name" value="MutT-like"/>
</dbReference>
<evidence type="ECO:0000256" key="11">
    <source>
        <dbReference type="ARBA" id="ARBA00036904"/>
    </source>
</evidence>
<feature type="binding site" evidence="18">
    <location>
        <position position="54"/>
    </location>
    <ligand>
        <name>Mg(2+)</name>
        <dbReference type="ChEBI" id="CHEBI:18420"/>
    </ligand>
</feature>
<dbReference type="PANTHER" id="PTHR47707">
    <property type="entry name" value="8-OXO-DGTP DIPHOSPHATASE"/>
    <property type="match status" value="1"/>
</dbReference>
<comment type="catalytic activity">
    <reaction evidence="10">
        <text>8-oxo-dGTP + H2O = 8-oxo-dGMP + diphosphate + H(+)</text>
        <dbReference type="Rhea" id="RHEA:31575"/>
        <dbReference type="ChEBI" id="CHEBI:15377"/>
        <dbReference type="ChEBI" id="CHEBI:15378"/>
        <dbReference type="ChEBI" id="CHEBI:33019"/>
        <dbReference type="ChEBI" id="CHEBI:63224"/>
        <dbReference type="ChEBI" id="CHEBI:77896"/>
        <dbReference type="EC" id="3.6.1.55"/>
    </reaction>
</comment>
<dbReference type="InterPro" id="IPR003561">
    <property type="entry name" value="Mutator_MutT"/>
</dbReference>
<evidence type="ECO:0000256" key="9">
    <source>
        <dbReference type="ARBA" id="ARBA00023204"/>
    </source>
</evidence>
<dbReference type="Gene3D" id="3.90.79.10">
    <property type="entry name" value="Nucleoside Triphosphate Pyrophosphohydrolase"/>
    <property type="match status" value="1"/>
</dbReference>
<reference evidence="20 21" key="1">
    <citation type="submission" date="2015-11" db="EMBL/GenBank/DDBJ databases">
        <title>Genomic analysis of 38 Legionella species identifies large and diverse effector repertoires.</title>
        <authorList>
            <person name="Burstein D."/>
            <person name="Amaro F."/>
            <person name="Zusman T."/>
            <person name="Lifshitz Z."/>
            <person name="Cohen O."/>
            <person name="Gilbert J.A."/>
            <person name="Pupko T."/>
            <person name="Shuman H.A."/>
            <person name="Segal G."/>
        </authorList>
    </citation>
    <scope>NUCLEOTIDE SEQUENCE [LARGE SCALE GENOMIC DNA]</scope>
    <source>
        <strain evidence="20 21">ATCC 700990</strain>
    </source>
</reference>
<evidence type="ECO:0000256" key="5">
    <source>
        <dbReference type="ARBA" id="ARBA00022723"/>
    </source>
</evidence>
<dbReference type="GO" id="GO:0006281">
    <property type="term" value="P:DNA repair"/>
    <property type="evidence" value="ECO:0007669"/>
    <property type="project" value="UniProtKB-KW"/>
</dbReference>
<keyword evidence="3" id="KW-0515">Mutator protein</keyword>
<evidence type="ECO:0000256" key="2">
    <source>
        <dbReference type="ARBA" id="ARBA00005582"/>
    </source>
</evidence>
<dbReference type="InterPro" id="IPR020476">
    <property type="entry name" value="Nudix_hydrolase"/>
</dbReference>
<evidence type="ECO:0000256" key="1">
    <source>
        <dbReference type="ARBA" id="ARBA00001946"/>
    </source>
</evidence>
<evidence type="ECO:0000256" key="14">
    <source>
        <dbReference type="ARBA" id="ARBA00041592"/>
    </source>
</evidence>
<keyword evidence="8 18" id="KW-0460">Magnesium</keyword>
<dbReference type="GO" id="GO:0044716">
    <property type="term" value="F:8-oxo-GDP phosphatase activity"/>
    <property type="evidence" value="ECO:0007669"/>
    <property type="project" value="TreeGrafter"/>
</dbReference>
<dbReference type="PROSITE" id="PS00893">
    <property type="entry name" value="NUDIX_BOX"/>
    <property type="match status" value="1"/>
</dbReference>
<evidence type="ECO:0000256" key="10">
    <source>
        <dbReference type="ARBA" id="ARBA00035861"/>
    </source>
</evidence>
<comment type="similarity">
    <text evidence="2">Belongs to the Nudix hydrolase family.</text>
</comment>
<comment type="catalytic activity">
    <reaction evidence="11">
        <text>8-oxo-GTP + H2O = 8-oxo-GMP + diphosphate + H(+)</text>
        <dbReference type="Rhea" id="RHEA:67616"/>
        <dbReference type="ChEBI" id="CHEBI:15377"/>
        <dbReference type="ChEBI" id="CHEBI:15378"/>
        <dbReference type="ChEBI" id="CHEBI:33019"/>
        <dbReference type="ChEBI" id="CHEBI:143553"/>
        <dbReference type="ChEBI" id="CHEBI:145694"/>
    </reaction>
</comment>
<feature type="domain" description="Nudix hydrolase" evidence="19">
    <location>
        <begin position="1"/>
        <end position="127"/>
    </location>
</feature>
<evidence type="ECO:0000256" key="8">
    <source>
        <dbReference type="ARBA" id="ARBA00022842"/>
    </source>
</evidence>
<keyword evidence="7 20" id="KW-0378">Hydrolase</keyword>
<dbReference type="EMBL" id="LNXY01000003">
    <property type="protein sequence ID" value="KTC92890.1"/>
    <property type="molecule type" value="Genomic_DNA"/>
</dbReference>
<dbReference type="InterPro" id="IPR020084">
    <property type="entry name" value="NUDIX_hydrolase_CS"/>
</dbReference>
<protein>
    <recommendedName>
        <fullName evidence="13">8-oxo-dGTP diphosphatase</fullName>
        <ecNumber evidence="12">3.6.1.55</ecNumber>
    </recommendedName>
    <alternativeName>
        <fullName evidence="16">7,8-dihydro-8-oxoguanine-triphosphatase</fullName>
    </alternativeName>
    <alternativeName>
        <fullName evidence="15">Mutator protein MutT</fullName>
    </alternativeName>
    <alternativeName>
        <fullName evidence="14">dGTP pyrophosphohydrolase</fullName>
    </alternativeName>
</protein>
<accession>A0A0W0TBE0</accession>
<dbReference type="AlphaFoldDB" id="A0A0W0TBE0"/>
<keyword evidence="6" id="KW-0227">DNA damage</keyword>
<evidence type="ECO:0000256" key="12">
    <source>
        <dbReference type="ARBA" id="ARBA00038905"/>
    </source>
</evidence>
<dbReference type="Pfam" id="PF14815">
    <property type="entry name" value="NUDIX_4"/>
    <property type="match status" value="1"/>
</dbReference>
<keyword evidence="4" id="KW-0235">DNA replication</keyword>
<feature type="binding site" evidence="17">
    <location>
        <position position="117"/>
    </location>
    <ligand>
        <name>8-oxo-dGTP</name>
        <dbReference type="ChEBI" id="CHEBI:77896"/>
    </ligand>
</feature>
<keyword evidence="21" id="KW-1185">Reference proteome</keyword>
<evidence type="ECO:0000256" key="15">
    <source>
        <dbReference type="ARBA" id="ARBA00041979"/>
    </source>
</evidence>
<keyword evidence="5 18" id="KW-0479">Metal-binding</keyword>
<evidence type="ECO:0000256" key="4">
    <source>
        <dbReference type="ARBA" id="ARBA00022705"/>
    </source>
</evidence>
<dbReference type="RefSeq" id="WP_058494625.1">
    <property type="nucleotide sequence ID" value="NZ_CAAAIU010000003.1"/>
</dbReference>
<dbReference type="GO" id="GO:0035539">
    <property type="term" value="F:8-oxo-7,8-dihydrodeoxyguanosine triphosphate pyrophosphatase activity"/>
    <property type="evidence" value="ECO:0007669"/>
    <property type="project" value="UniProtKB-EC"/>
</dbReference>
<evidence type="ECO:0000313" key="20">
    <source>
        <dbReference type="EMBL" id="KTC92890.1"/>
    </source>
</evidence>
<dbReference type="InterPro" id="IPR015797">
    <property type="entry name" value="NUDIX_hydrolase-like_dom_sf"/>
</dbReference>
<dbReference type="GO" id="GO:0046872">
    <property type="term" value="F:metal ion binding"/>
    <property type="evidence" value="ECO:0007669"/>
    <property type="project" value="UniProtKB-KW"/>
</dbReference>
<dbReference type="GO" id="GO:0008413">
    <property type="term" value="F:8-oxo-7,8-dihydroguanosine triphosphate pyrophosphatase activity"/>
    <property type="evidence" value="ECO:0007669"/>
    <property type="project" value="InterPro"/>
</dbReference>
<evidence type="ECO:0000256" key="7">
    <source>
        <dbReference type="ARBA" id="ARBA00022801"/>
    </source>
</evidence>
<feature type="binding site" evidence="17">
    <location>
        <begin position="31"/>
        <end position="34"/>
    </location>
    <ligand>
        <name>8-oxo-dGTP</name>
        <dbReference type="ChEBI" id="CHEBI:77896"/>
    </ligand>
</feature>
<dbReference type="GO" id="GO:0044715">
    <property type="term" value="F:8-oxo-dGDP phosphatase activity"/>
    <property type="evidence" value="ECO:0007669"/>
    <property type="project" value="TreeGrafter"/>
</dbReference>
<dbReference type="PROSITE" id="PS51462">
    <property type="entry name" value="NUDIX"/>
    <property type="match status" value="1"/>
</dbReference>
<evidence type="ECO:0000313" key="21">
    <source>
        <dbReference type="Proteomes" id="UP000054736"/>
    </source>
</evidence>